<dbReference type="EMBL" id="CP029462">
    <property type="protein sequence ID" value="AXL21876.1"/>
    <property type="molecule type" value="Genomic_DNA"/>
</dbReference>
<dbReference type="Gene3D" id="2.60.40.3940">
    <property type="match status" value="1"/>
</dbReference>
<dbReference type="OrthoDB" id="1625722at2"/>
<proteinExistence type="predicted"/>
<gene>
    <name evidence="1" type="ORF">DKB62_10040</name>
</gene>
<accession>A0A346B183</accession>
<organism evidence="1 2">
    <name type="scientific">Megasphaera stantonii</name>
    <dbReference type="NCBI Taxonomy" id="2144175"/>
    <lineage>
        <taxon>Bacteria</taxon>
        <taxon>Bacillati</taxon>
        <taxon>Bacillota</taxon>
        <taxon>Negativicutes</taxon>
        <taxon>Veillonellales</taxon>
        <taxon>Veillonellaceae</taxon>
        <taxon>Megasphaera</taxon>
    </lineage>
</organism>
<dbReference type="AlphaFoldDB" id="A0A346B183"/>
<reference evidence="1 2" key="1">
    <citation type="submission" date="2018-05" db="EMBL/GenBank/DDBJ databases">
        <title>Complete genome sequence of Megasphaera sp. AJH120T, isolated from the ceca of a chicken.</title>
        <authorList>
            <person name="Maki J."/>
            <person name="Looft T."/>
        </authorList>
    </citation>
    <scope>NUCLEOTIDE SEQUENCE [LARGE SCALE GENOMIC DNA]</scope>
    <source>
        <strain evidence="1 2">AJH120</strain>
    </source>
</reference>
<evidence type="ECO:0000313" key="2">
    <source>
        <dbReference type="Proteomes" id="UP000254337"/>
    </source>
</evidence>
<dbReference type="RefSeq" id="WP_115759902.1">
    <property type="nucleotide sequence ID" value="NZ_CP029462.1"/>
</dbReference>
<keyword evidence="2" id="KW-1185">Reference proteome</keyword>
<name>A0A346B183_9FIRM</name>
<evidence type="ECO:0000313" key="1">
    <source>
        <dbReference type="EMBL" id="AXL21876.1"/>
    </source>
</evidence>
<dbReference type="KEGG" id="meg:DKB62_10040"/>
<dbReference type="Proteomes" id="UP000254337">
    <property type="component" value="Chromosome"/>
</dbReference>
<sequence length="246" mass="26741">MPGTPDFSKIWAQNSPLDPYVITDGNYLEGLNFIGSQPPDRGIFDAWMNNADQKMKYLYDNSASSESLTEHNDNPSAHSKLTLTMNDLLTPTKDTDTLVNLLSGLGRRFRDVTGKGNWYDAPDISLATLATLVSNLASGSDVQWSGSKFTNAKLGISGLMAQNGYIQFGPNFGGLIVQWGTGSCNTVRTLPLALSTFKVAFAMHQGTVTNTVIISSQDYASSLTQVKFLTNNSNDTAFVMYIIIGR</sequence>
<protein>
    <submittedName>
        <fullName evidence="1">Uncharacterized protein</fullName>
    </submittedName>
</protein>